<protein>
    <submittedName>
        <fullName evidence="1">DUF1501 domain-containing protein</fullName>
    </submittedName>
</protein>
<name>A0A520S252_9GAMM</name>
<organism evidence="1 2">
    <name type="scientific">OM182 bacterium</name>
    <dbReference type="NCBI Taxonomy" id="2510334"/>
    <lineage>
        <taxon>Bacteria</taxon>
        <taxon>Pseudomonadati</taxon>
        <taxon>Pseudomonadota</taxon>
        <taxon>Gammaproteobacteria</taxon>
        <taxon>OMG group</taxon>
        <taxon>OM182 clade</taxon>
    </lineage>
</organism>
<reference evidence="1 2" key="1">
    <citation type="submission" date="2019-02" db="EMBL/GenBank/DDBJ databases">
        <title>Prokaryotic population dynamics and viral predation in marine succession experiment using metagenomics: the confinement effect.</title>
        <authorList>
            <person name="Haro-Moreno J.M."/>
            <person name="Rodriguez-Valera F."/>
            <person name="Lopez-Perez M."/>
        </authorList>
    </citation>
    <scope>NUCLEOTIDE SEQUENCE [LARGE SCALE GENOMIC DNA]</scope>
    <source>
        <strain evidence="1">MED-G158</strain>
    </source>
</reference>
<evidence type="ECO:0000313" key="1">
    <source>
        <dbReference type="EMBL" id="RZO76526.1"/>
    </source>
</evidence>
<dbReference type="PANTHER" id="PTHR43737:SF1">
    <property type="entry name" value="DUF1501 DOMAIN-CONTAINING PROTEIN"/>
    <property type="match status" value="1"/>
</dbReference>
<dbReference type="Pfam" id="PF07394">
    <property type="entry name" value="DUF1501"/>
    <property type="match status" value="1"/>
</dbReference>
<evidence type="ECO:0000313" key="2">
    <source>
        <dbReference type="Proteomes" id="UP000320404"/>
    </source>
</evidence>
<dbReference type="PROSITE" id="PS51318">
    <property type="entry name" value="TAT"/>
    <property type="match status" value="1"/>
</dbReference>
<dbReference type="InterPro" id="IPR010869">
    <property type="entry name" value="DUF1501"/>
</dbReference>
<accession>A0A520S252</accession>
<sequence length="417" mass="46209">MKNKKSNLLKPNLQRRELLRKGMAGLGVAGLSGTILAPTLFSQAAHAAAAARANGKILVILELSGGNDGLNTVVPYGDDAYYQHRPKIGLPKNELRVLDDHFGLNGGMAGFERLFKDGKMAIVHGCGYENPSYSHFNSMAYWHTAAPNSGNEYGWVGRLADDMAPDAPANYMVNIAARQSLAVRSASHVPVVFDQPERFMREAFHEERDELDLVHDVGKVTNDSREYLLNIARSANEASSQVRQAWENYSSPVDYGVNSLDLPKVVSLIDAGMPTKLYYVSYRNNAFDTHVFQNNVHRRLLTYTSDAVFAFLQDLERIGRADDVALMIFSEFGRRVPENDNLGTDHGAANNMFVVGNQVKGGHYGELPSLTKLNPEDNLAYTTDFRRVYQTVIEGWLGHRGSGELLGGNYQPFDMFA</sequence>
<dbReference type="AlphaFoldDB" id="A0A520S252"/>
<comment type="caution">
    <text evidence="1">The sequence shown here is derived from an EMBL/GenBank/DDBJ whole genome shotgun (WGS) entry which is preliminary data.</text>
</comment>
<dbReference type="Proteomes" id="UP000320404">
    <property type="component" value="Unassembled WGS sequence"/>
</dbReference>
<dbReference type="PANTHER" id="PTHR43737">
    <property type="entry name" value="BLL7424 PROTEIN"/>
    <property type="match status" value="1"/>
</dbReference>
<dbReference type="InterPro" id="IPR006311">
    <property type="entry name" value="TAT_signal"/>
</dbReference>
<gene>
    <name evidence="1" type="ORF">EVA69_02880</name>
</gene>
<proteinExistence type="predicted"/>
<dbReference type="EMBL" id="SHAH01000029">
    <property type="protein sequence ID" value="RZO76526.1"/>
    <property type="molecule type" value="Genomic_DNA"/>
</dbReference>